<evidence type="ECO:0000313" key="1">
    <source>
        <dbReference type="EMBL" id="CAD9651094.1"/>
    </source>
</evidence>
<reference evidence="1" key="1">
    <citation type="submission" date="2021-01" db="EMBL/GenBank/DDBJ databases">
        <authorList>
            <person name="Corre E."/>
            <person name="Pelletier E."/>
            <person name="Niang G."/>
            <person name="Scheremetjew M."/>
            <person name="Finn R."/>
            <person name="Kale V."/>
            <person name="Holt S."/>
            <person name="Cochrane G."/>
            <person name="Meng A."/>
            <person name="Brown T."/>
            <person name="Cohen L."/>
        </authorList>
    </citation>
    <scope>NUCLEOTIDE SEQUENCE</scope>
    <source>
        <strain evidence="1">BC52</strain>
    </source>
</reference>
<organism evidence="1">
    <name type="scientific">Norrisiella sphaerica</name>
    <dbReference type="NCBI Taxonomy" id="552664"/>
    <lineage>
        <taxon>Eukaryota</taxon>
        <taxon>Sar</taxon>
        <taxon>Rhizaria</taxon>
        <taxon>Cercozoa</taxon>
        <taxon>Chlorarachniophyceae</taxon>
        <taxon>Norrisiella</taxon>
    </lineage>
</organism>
<name>A0A7S2VV40_9EUKA</name>
<evidence type="ECO:0008006" key="2">
    <source>
        <dbReference type="Google" id="ProtNLM"/>
    </source>
</evidence>
<dbReference type="InterPro" id="IPR036691">
    <property type="entry name" value="Endo/exonu/phosph_ase_sf"/>
</dbReference>
<dbReference type="EMBL" id="HBHC01001557">
    <property type="protein sequence ID" value="CAD9651094.1"/>
    <property type="molecule type" value="Transcribed_RNA"/>
</dbReference>
<sequence length="412" mass="47456">MPDRVTNTINLPSGDKIFRPTVINCFESQLDSLESWWKTWKGFMFEAKIDVKAKAKNEKTEKKRVAELLSPINRFKYPALTEAESRMSLPLQTIVLAIFDSLMLHMMLQVAPTVWQPLRTDVCAKLNRNKVPRVLEILKTRYGTSDIIFIQEAASSFVRHATKDEHIGAEYHVVTPAKMDSKRDQNSLIFLRRRSFQFHQLREVTGIVKEELESSSVSNVPISDGDVFALRAVDNLGRSYILGSFHGDTNGMATVPVLEAIHKTVQKITQRRSRHRLIFGLDANVYERGSRKRQGVDEFVKVYKSMEMRSCWGLEPMGNNYTTYNARTYLQPQLNKASKKSEFAEKGDRNPKDFILYYNSDFREIETVKDNTGERHYIENMVFPTLNFPSDHAVLSTRLKILMDDDRVESAD</sequence>
<accession>A0A7S2VV40</accession>
<gene>
    <name evidence="1" type="ORF">NSPH01132_LOCUS926</name>
</gene>
<protein>
    <recommendedName>
        <fullName evidence="2">Endonuclease/exonuclease/phosphatase domain-containing protein</fullName>
    </recommendedName>
</protein>
<proteinExistence type="predicted"/>
<dbReference type="SUPFAM" id="SSF56219">
    <property type="entry name" value="DNase I-like"/>
    <property type="match status" value="1"/>
</dbReference>
<dbReference type="Gene3D" id="3.60.10.10">
    <property type="entry name" value="Endonuclease/exonuclease/phosphatase"/>
    <property type="match status" value="1"/>
</dbReference>
<dbReference type="AlphaFoldDB" id="A0A7S2VV40"/>